<dbReference type="AlphaFoldDB" id="A0A1G6NRF3"/>
<dbReference type="InterPro" id="IPR009620">
    <property type="entry name" value="UPF0236"/>
</dbReference>
<reference evidence="2 3" key="1">
    <citation type="submission" date="2016-10" db="EMBL/GenBank/DDBJ databases">
        <authorList>
            <person name="de Groot N.N."/>
        </authorList>
    </citation>
    <scope>NUCLEOTIDE SEQUENCE [LARGE SCALE GENOMIC DNA]</scope>
    <source>
        <strain evidence="2 3">WG14</strain>
    </source>
</reference>
<proteinExistence type="inferred from homology"/>
<dbReference type="RefSeq" id="WP_091404659.1">
    <property type="nucleotide sequence ID" value="NZ_FMYV01000006.1"/>
</dbReference>
<dbReference type="Pfam" id="PF06782">
    <property type="entry name" value="UPF0236"/>
    <property type="match status" value="1"/>
</dbReference>
<accession>A0A1G6NRF3</accession>
<evidence type="ECO:0000313" key="2">
    <source>
        <dbReference type="EMBL" id="SDC70570.1"/>
    </source>
</evidence>
<dbReference type="EMBL" id="FMYV01000006">
    <property type="protein sequence ID" value="SDC70570.1"/>
    <property type="molecule type" value="Genomic_DNA"/>
</dbReference>
<evidence type="ECO:0000313" key="3">
    <source>
        <dbReference type="Proteomes" id="UP000199322"/>
    </source>
</evidence>
<dbReference type="Proteomes" id="UP000199322">
    <property type="component" value="Unassembled WGS sequence"/>
</dbReference>
<dbReference type="STRING" id="28234.SAMN04488588_1639"/>
<sequence>MNQIIAEIASILKDSETLLDSEIRLDQYLPKVMCELVSKAIEMIDLELIHTYKEKGYDIQKTMKRTVQFSYGAVEIRRRRMRKDGEKSIVPLDEAIGLEEYIRYSPLVEMKAAKVASDGVYRKAADAINLLTPLQVSHTTVHKMVQKTGEKVQKWTDEAPSHIETPQKEKRKVPVLFIEGDGLLLKGRGEKNPELHRVQFHEGVTYVGKQKRPVLIGSQVFESTVSSKEAFKRAGQWLEAMYDIRETIIVSNSDGGSGYEKDKFEQIIGKCKKHEHFRDPYHVNEKINQRLSFDKPMIIEMRKAVSAYDKERVLSVLATTESRIEDEETRTEKEEHLRLLGAYLERNWESICPLKMRDLPVQNGIGICESNHRPYSYRMKRQGRGFSAKGAGNLASIISARKNGTLLEALRAELPAFEQTIVPEFKGAVRAVLKKIHRPSIGVKMGEIANYSSTSSPMGQLKKMFG</sequence>
<protein>
    <submittedName>
        <fullName evidence="2">Uncharacterized protein family (UPF0236)</fullName>
    </submittedName>
</protein>
<evidence type="ECO:0000256" key="1">
    <source>
        <dbReference type="ARBA" id="ARBA00006539"/>
    </source>
</evidence>
<gene>
    <name evidence="2" type="ORF">SAMN04488588_1639</name>
</gene>
<dbReference type="NCBIfam" id="NF033529">
    <property type="entry name" value="transpos_ISLre2"/>
    <property type="match status" value="1"/>
</dbReference>
<name>A0A1G6NRF3_9BACT</name>
<comment type="similarity">
    <text evidence="1">Belongs to the UPF0236 family.</text>
</comment>
<keyword evidence="3" id="KW-1185">Reference proteome</keyword>
<organism evidence="2 3">
    <name type="scientific">Geotoga petraea</name>
    <dbReference type="NCBI Taxonomy" id="28234"/>
    <lineage>
        <taxon>Bacteria</taxon>
        <taxon>Thermotogati</taxon>
        <taxon>Thermotogota</taxon>
        <taxon>Thermotogae</taxon>
        <taxon>Petrotogales</taxon>
        <taxon>Petrotogaceae</taxon>
        <taxon>Geotoga</taxon>
    </lineage>
</organism>